<accession>A0AAV4PGG9</accession>
<dbReference type="GO" id="GO:0031491">
    <property type="term" value="F:nucleosome binding"/>
    <property type="evidence" value="ECO:0007669"/>
    <property type="project" value="TreeGrafter"/>
</dbReference>
<protein>
    <recommendedName>
        <fullName evidence="10">FACT complex subunit</fullName>
    </recommendedName>
</protein>
<keyword evidence="6" id="KW-0175">Coiled coil</keyword>
<evidence type="ECO:0000256" key="11">
    <source>
        <dbReference type="SAM" id="MobiDB-lite"/>
    </source>
</evidence>
<keyword evidence="4 10" id="KW-0227">DNA damage</keyword>
<gene>
    <name evidence="15" type="primary">dre4</name>
    <name evidence="15" type="ORF">CDAR_467241</name>
</gene>
<dbReference type="SMART" id="SM01285">
    <property type="entry name" value="FACT-Spt16_Nlob"/>
    <property type="match status" value="1"/>
</dbReference>
<evidence type="ECO:0000256" key="9">
    <source>
        <dbReference type="ARBA" id="ARBA00023242"/>
    </source>
</evidence>
<feature type="region of interest" description="Disordered" evidence="11">
    <location>
        <begin position="921"/>
        <end position="1071"/>
    </location>
</feature>
<dbReference type="EMBL" id="BPLQ01002580">
    <property type="protein sequence ID" value="GIX94227.1"/>
    <property type="molecule type" value="Genomic_DNA"/>
</dbReference>
<dbReference type="Pfam" id="PF08512">
    <property type="entry name" value="Rttp106-like_middle"/>
    <property type="match status" value="1"/>
</dbReference>
<comment type="subunit">
    <text evidence="10">Component of the FACT complex.</text>
</comment>
<evidence type="ECO:0000256" key="7">
    <source>
        <dbReference type="ARBA" id="ARBA00023163"/>
    </source>
</evidence>
<dbReference type="InterPro" id="IPR033825">
    <property type="entry name" value="Spt16_M24"/>
</dbReference>
<dbReference type="FunFam" id="2.30.29.150:FF:000003">
    <property type="entry name" value="FACT complex subunit SPT16"/>
    <property type="match status" value="1"/>
</dbReference>
<dbReference type="SMART" id="SM01286">
    <property type="entry name" value="SPT16"/>
    <property type="match status" value="1"/>
</dbReference>
<dbReference type="FunFam" id="2.30.29.210:FF:000001">
    <property type="entry name" value="FACT complex subunit spt16"/>
    <property type="match status" value="1"/>
</dbReference>
<feature type="domain" description="FACT complex subunit SPT16 N-terminal lobe" evidence="12">
    <location>
        <begin position="6"/>
        <end position="169"/>
    </location>
</feature>
<dbReference type="InterPro" id="IPR056595">
    <property type="entry name" value="Fact-SPT16_PH"/>
</dbReference>
<keyword evidence="8 10" id="KW-0234">DNA repair</keyword>
<dbReference type="InterPro" id="IPR029148">
    <property type="entry name" value="FACT-SPT16_Nlobe"/>
</dbReference>
<dbReference type="InterPro" id="IPR029149">
    <property type="entry name" value="Creatin/AminoP/Spt16_N"/>
</dbReference>
<feature type="compositionally biased region" description="Acidic residues" evidence="11">
    <location>
        <begin position="436"/>
        <end position="446"/>
    </location>
</feature>
<keyword evidence="2 10" id="KW-0158">Chromosome</keyword>
<dbReference type="Pfam" id="PF21091">
    <property type="entry name" value="SPT16_C"/>
    <property type="match status" value="1"/>
</dbReference>
<dbReference type="GO" id="GO:0035101">
    <property type="term" value="C:FACT complex"/>
    <property type="evidence" value="ECO:0007669"/>
    <property type="project" value="UniProtKB-UniRule"/>
</dbReference>
<feature type="compositionally biased region" description="Basic residues" evidence="11">
    <location>
        <begin position="1035"/>
        <end position="1047"/>
    </location>
</feature>
<evidence type="ECO:0000313" key="15">
    <source>
        <dbReference type="EMBL" id="GIX94227.1"/>
    </source>
</evidence>
<keyword evidence="3 10" id="KW-0235">DNA replication</keyword>
<dbReference type="Gene3D" id="2.30.29.210">
    <property type="entry name" value="FACT complex subunit Spt16p/Cdc68p"/>
    <property type="match status" value="1"/>
</dbReference>
<evidence type="ECO:0000256" key="6">
    <source>
        <dbReference type="ARBA" id="ARBA00023054"/>
    </source>
</evidence>
<feature type="region of interest" description="Disordered" evidence="11">
    <location>
        <begin position="436"/>
        <end position="458"/>
    </location>
</feature>
<dbReference type="FunFam" id="3.90.230.10:FF:000005">
    <property type="entry name" value="FACT complex subunit spt16"/>
    <property type="match status" value="1"/>
</dbReference>
<dbReference type="CDD" id="cd01091">
    <property type="entry name" value="CDC68-like"/>
    <property type="match status" value="1"/>
</dbReference>
<dbReference type="InterPro" id="IPR011993">
    <property type="entry name" value="PH-like_dom_sf"/>
</dbReference>
<dbReference type="FunFam" id="3.40.350.10:FF:000005">
    <property type="entry name" value="SPT16 homolog, facilitates chromatin-remodeling subunit"/>
    <property type="match status" value="1"/>
</dbReference>
<keyword evidence="9 10" id="KW-0539">Nucleus</keyword>
<sequence length="1071" mass="121890">MASLNVDKDAFYRRLRKLYSHWNNAETENGLGKIDAIICTVGMDDDVVYSKSTAIQTWLFAYELTDTIMIFCKNGMYFLASKKKVEFLKHFESGKENENEIPPLTLLVRDKADKDKANFEKLIAAIKNSKKGTTVGEFAKDKFPSEFLDSWRATLSKENFDIVDASSYLAYVMAPKEDAEVMLIKRACQATVDLYSRYLKDQLMEIIDSDKKVKHSKLTELVDQAMADKRYLPGIDLSHVDMCYPTIVQSGGNYNLKFSVSSDKNNLSFGTIICALGIRYKSYCSNIVRTLMVNPTKEQEEVYNFILTLHDEVLQKLTHGVKLCDVYQAAVSFVEKNRKEMADKMVKNLGFATGIEFREGSLAITPKSTAVAKKSMVFSVNIGFSNLQKKTADDKPAENYALFIGDTVLVNDGAPCTILTNSKKKLKNVAIVLKDDDEEEDEEEETIVPQEENLGRGGRRTAIMDSKLRTEQSAEEKRKAHQKELAEQLNKEARARLAEQTGVEKEEKVRKSNVSYKSVGQLPKEAELKELKLYVDKKYETLILPILGVNVPYHISTIKNISQSVEGTYTYLRLNFYHPGAALGRNEGNIFPNPEATFLKEITYRSTNLKEPGELSAPSSNLNTAFRLIKEVQKKYKTREAEEREKEGIVKQDTLVLSSNKGNPKLKDLYIRPNIYSKRISGTLEAHSNGFRFTSVRGDKVDILYNNIKHSFFQPCDGEMIILLHFTLKNALMFGKKRNNDVQFYTEVGEITTDLGKHQHMHDRDDLAAEQAERDLRQKLKSAFKSFCDKVEQMTKQEVEFDTPFRELGFPGVPYRSTVQLQPTSGCLVNLTDWPPFVITLEEIELVHFERVQFHLKNFDMVFVFKDYHRKVAMVNAIPMNMLDHVKEWLNSCDIRYTEGIQSLNWTKIMKTITDDPEGFFESGGWSFLDPESEGEEGGDDEDSEEDDQYQPSGSDDEEESSDEEELSGGSDFSEEEDSSEGDLGTSEESGKDWSELEEEAARADRERDDFQDEHIDKRKPSSHKSSHKSSSSKSSKKSPVKSKGGKSSKDNKRKRESDNKHKSSNKKQRK</sequence>
<comment type="function">
    <text evidence="10">Component of the FACT complex, a general chromatin factor that acts to reorganize nucleosomes. The FACT complex is involved in multiple processes that require DNA as a template such as mRNA elongation, DNA replication and DNA repair. During transcription elongation the FACT complex acts as a histone chaperone that both destabilizes and restores nucleosomal structure. It facilitates the passage of RNA polymerase II and transcription by promoting the dissociation of one histone H2A-H2B dimer from the nucleosome, then subsequently promotes the reestablishment of the nucleosome following the passage of RNA polymerase II.</text>
</comment>
<dbReference type="SUPFAM" id="SSF55920">
    <property type="entry name" value="Creatinase/aminopeptidase"/>
    <property type="match status" value="1"/>
</dbReference>
<comment type="similarity">
    <text evidence="1 10">Belongs to the peptidase M24 family. SPT16 subfamily.</text>
</comment>
<dbReference type="AlphaFoldDB" id="A0AAV4PGG9"/>
<dbReference type="Gene3D" id="3.40.350.10">
    <property type="entry name" value="Creatinase/prolidase N-terminal domain"/>
    <property type="match status" value="1"/>
</dbReference>
<evidence type="ECO:0000313" key="16">
    <source>
        <dbReference type="Proteomes" id="UP001054837"/>
    </source>
</evidence>
<dbReference type="InterPro" id="IPR036005">
    <property type="entry name" value="Creatinase/aminopeptidase-like"/>
</dbReference>
<evidence type="ECO:0000256" key="5">
    <source>
        <dbReference type="ARBA" id="ARBA00023015"/>
    </source>
</evidence>
<dbReference type="GO" id="GO:0006260">
    <property type="term" value="P:DNA replication"/>
    <property type="evidence" value="ECO:0007669"/>
    <property type="project" value="UniProtKB-KW"/>
</dbReference>
<comment type="caution">
    <text evidence="15">The sequence shown here is derived from an EMBL/GenBank/DDBJ whole genome shotgun (WGS) entry which is preliminary data.</text>
</comment>
<dbReference type="Pfam" id="PF00557">
    <property type="entry name" value="Peptidase_M24"/>
    <property type="match status" value="1"/>
</dbReference>
<dbReference type="InterPro" id="IPR040258">
    <property type="entry name" value="Spt16"/>
</dbReference>
<reference evidence="15 16" key="1">
    <citation type="submission" date="2021-06" db="EMBL/GenBank/DDBJ databases">
        <title>Caerostris darwini draft genome.</title>
        <authorList>
            <person name="Kono N."/>
            <person name="Arakawa K."/>
        </authorList>
    </citation>
    <scope>NUCLEOTIDE SEQUENCE [LARGE SCALE GENOMIC DNA]</scope>
</reference>
<dbReference type="Pfam" id="PF08644">
    <property type="entry name" value="SPT16"/>
    <property type="match status" value="1"/>
</dbReference>
<feature type="domain" description="Histone chaperone RTT106/FACT complex subunit SPT16-like middle" evidence="14">
    <location>
        <begin position="810"/>
        <end position="900"/>
    </location>
</feature>
<feature type="compositionally biased region" description="Basic and acidic residues" evidence="11">
    <location>
        <begin position="1048"/>
        <end position="1062"/>
    </location>
</feature>
<dbReference type="Proteomes" id="UP001054837">
    <property type="component" value="Unassembled WGS sequence"/>
</dbReference>
<dbReference type="GO" id="GO:0032786">
    <property type="term" value="P:positive regulation of DNA-templated transcription, elongation"/>
    <property type="evidence" value="ECO:0007669"/>
    <property type="project" value="UniProtKB-ARBA"/>
</dbReference>
<evidence type="ECO:0000259" key="14">
    <source>
        <dbReference type="SMART" id="SM01287"/>
    </source>
</evidence>
<dbReference type="InterPro" id="IPR013953">
    <property type="entry name" value="FACT_SPT16_M"/>
</dbReference>
<dbReference type="InterPro" id="IPR048969">
    <property type="entry name" value="FACT_SPT16_C"/>
</dbReference>
<evidence type="ECO:0000256" key="3">
    <source>
        <dbReference type="ARBA" id="ARBA00022705"/>
    </source>
</evidence>
<dbReference type="InterPro" id="IPR013719">
    <property type="entry name" value="RTT106/SPT16-like_middle_dom"/>
</dbReference>
<proteinExistence type="inferred from homology"/>
<dbReference type="Gene3D" id="3.90.230.10">
    <property type="entry name" value="Creatinase/methionine aminopeptidase superfamily"/>
    <property type="match status" value="1"/>
</dbReference>
<dbReference type="Pfam" id="PF24824">
    <property type="entry name" value="PH_SPT16"/>
    <property type="match status" value="1"/>
</dbReference>
<feature type="compositionally biased region" description="Basic and acidic residues" evidence="11">
    <location>
        <begin position="989"/>
        <end position="1020"/>
    </location>
</feature>
<evidence type="ECO:0000256" key="2">
    <source>
        <dbReference type="ARBA" id="ARBA00022454"/>
    </source>
</evidence>
<dbReference type="PANTHER" id="PTHR13980:SF15">
    <property type="entry name" value="FACT COMPLEX SUBUNIT SPT16"/>
    <property type="match status" value="1"/>
</dbReference>
<evidence type="ECO:0000256" key="4">
    <source>
        <dbReference type="ARBA" id="ARBA00022763"/>
    </source>
</evidence>
<dbReference type="Gene3D" id="2.30.29.150">
    <property type="match status" value="1"/>
</dbReference>
<evidence type="ECO:0000259" key="12">
    <source>
        <dbReference type="SMART" id="SM01285"/>
    </source>
</evidence>
<keyword evidence="16" id="KW-1185">Reference proteome</keyword>
<dbReference type="Gene3D" id="2.30.29.30">
    <property type="entry name" value="Pleckstrin-homology domain (PH domain)/Phosphotyrosine-binding domain (PTB)"/>
    <property type="match status" value="1"/>
</dbReference>
<organism evidence="15 16">
    <name type="scientific">Caerostris darwini</name>
    <dbReference type="NCBI Taxonomy" id="1538125"/>
    <lineage>
        <taxon>Eukaryota</taxon>
        <taxon>Metazoa</taxon>
        <taxon>Ecdysozoa</taxon>
        <taxon>Arthropoda</taxon>
        <taxon>Chelicerata</taxon>
        <taxon>Arachnida</taxon>
        <taxon>Araneae</taxon>
        <taxon>Araneomorphae</taxon>
        <taxon>Entelegynae</taxon>
        <taxon>Araneoidea</taxon>
        <taxon>Araneidae</taxon>
        <taxon>Caerostris</taxon>
    </lineage>
</organism>
<evidence type="ECO:0000259" key="13">
    <source>
        <dbReference type="SMART" id="SM01286"/>
    </source>
</evidence>
<name>A0AAV4PGG9_9ARAC</name>
<comment type="subcellular location">
    <subcellularLocation>
        <location evidence="10">Nucleus</location>
    </subcellularLocation>
    <subcellularLocation>
        <location evidence="10">Chromosome</location>
    </subcellularLocation>
</comment>
<keyword evidence="5 10" id="KW-0805">Transcription regulation</keyword>
<dbReference type="Pfam" id="PF14826">
    <property type="entry name" value="FACT-Spt16_Nlob"/>
    <property type="match status" value="1"/>
</dbReference>
<dbReference type="PANTHER" id="PTHR13980">
    <property type="entry name" value="CDC68 RELATED"/>
    <property type="match status" value="1"/>
</dbReference>
<keyword evidence="7 10" id="KW-0804">Transcription</keyword>
<dbReference type="InterPro" id="IPR000994">
    <property type="entry name" value="Pept_M24"/>
</dbReference>
<evidence type="ECO:0000256" key="10">
    <source>
        <dbReference type="RuleBase" id="RU367052"/>
    </source>
</evidence>
<evidence type="ECO:0000256" key="8">
    <source>
        <dbReference type="ARBA" id="ARBA00023204"/>
    </source>
</evidence>
<feature type="domain" description="FACT complex subunit SPT16 middle" evidence="13">
    <location>
        <begin position="533"/>
        <end position="693"/>
    </location>
</feature>
<dbReference type="SMART" id="SM01287">
    <property type="entry name" value="Rtt106"/>
    <property type="match status" value="1"/>
</dbReference>
<dbReference type="GO" id="GO:0006368">
    <property type="term" value="P:transcription elongation by RNA polymerase II"/>
    <property type="evidence" value="ECO:0007669"/>
    <property type="project" value="TreeGrafter"/>
</dbReference>
<dbReference type="GO" id="GO:0006281">
    <property type="term" value="P:DNA repair"/>
    <property type="evidence" value="ECO:0007669"/>
    <property type="project" value="UniProtKB-UniRule"/>
</dbReference>
<feature type="compositionally biased region" description="Acidic residues" evidence="11">
    <location>
        <begin position="931"/>
        <end position="981"/>
    </location>
</feature>
<evidence type="ECO:0000256" key="1">
    <source>
        <dbReference type="ARBA" id="ARBA00010779"/>
    </source>
</evidence>
<dbReference type="FunFam" id="2.30.29.30:FF:000017">
    <property type="entry name" value="FACT complex subunit SPT16"/>
    <property type="match status" value="1"/>
</dbReference>